<dbReference type="PANTHER" id="PTHR48104:SF30">
    <property type="entry name" value="METACASPASE-1"/>
    <property type="match status" value="1"/>
</dbReference>
<evidence type="ECO:0000313" key="5">
    <source>
        <dbReference type="Proteomes" id="UP000217790"/>
    </source>
</evidence>
<protein>
    <recommendedName>
        <fullName evidence="3">Peptidase C14 caspase domain-containing protein</fullName>
    </recommendedName>
</protein>
<reference evidence="5" key="1">
    <citation type="journal article" date="2017" name="Nat. Ecol. Evol.">
        <title>Genome expansion and lineage-specific genetic innovations in the forest pathogenic fungi Armillaria.</title>
        <authorList>
            <person name="Sipos G."/>
            <person name="Prasanna A.N."/>
            <person name="Walter M.C."/>
            <person name="O'Connor E."/>
            <person name="Balint B."/>
            <person name="Krizsan K."/>
            <person name="Kiss B."/>
            <person name="Hess J."/>
            <person name="Varga T."/>
            <person name="Slot J."/>
            <person name="Riley R."/>
            <person name="Boka B."/>
            <person name="Rigling D."/>
            <person name="Barry K."/>
            <person name="Lee J."/>
            <person name="Mihaltcheva S."/>
            <person name="LaButti K."/>
            <person name="Lipzen A."/>
            <person name="Waldron R."/>
            <person name="Moloney N.M."/>
            <person name="Sperisen C."/>
            <person name="Kredics L."/>
            <person name="Vagvoelgyi C."/>
            <person name="Patrignani A."/>
            <person name="Fitzpatrick D."/>
            <person name="Nagy I."/>
            <person name="Doyle S."/>
            <person name="Anderson J.B."/>
            <person name="Grigoriev I.V."/>
            <person name="Gueldener U."/>
            <person name="Muensterkoetter M."/>
            <person name="Nagy L.G."/>
        </authorList>
    </citation>
    <scope>NUCLEOTIDE SEQUENCE [LARGE SCALE GENOMIC DNA]</scope>
    <source>
        <strain evidence="5">Ar21-2</strain>
    </source>
</reference>
<dbReference type="InParanoid" id="A0A2H3D2M6"/>
<comment type="similarity">
    <text evidence="1">Belongs to the peptidase C14B family.</text>
</comment>
<name>A0A2H3D2M6_ARMGA</name>
<gene>
    <name evidence="4" type="ORF">ARMGADRAFT_1065717</name>
</gene>
<organism evidence="4 5">
    <name type="scientific">Armillaria gallica</name>
    <name type="common">Bulbous honey fungus</name>
    <name type="synonym">Armillaria bulbosa</name>
    <dbReference type="NCBI Taxonomy" id="47427"/>
    <lineage>
        <taxon>Eukaryota</taxon>
        <taxon>Fungi</taxon>
        <taxon>Dikarya</taxon>
        <taxon>Basidiomycota</taxon>
        <taxon>Agaricomycotina</taxon>
        <taxon>Agaricomycetes</taxon>
        <taxon>Agaricomycetidae</taxon>
        <taxon>Agaricales</taxon>
        <taxon>Marasmiineae</taxon>
        <taxon>Physalacriaceae</taxon>
        <taxon>Armillaria</taxon>
    </lineage>
</organism>
<keyword evidence="5" id="KW-1185">Reference proteome</keyword>
<evidence type="ECO:0000256" key="1">
    <source>
        <dbReference type="ARBA" id="ARBA00009005"/>
    </source>
</evidence>
<dbReference type="Pfam" id="PF00656">
    <property type="entry name" value="Peptidase_C14"/>
    <property type="match status" value="1"/>
</dbReference>
<feature type="compositionally biased region" description="Polar residues" evidence="2">
    <location>
        <begin position="1"/>
        <end position="22"/>
    </location>
</feature>
<feature type="domain" description="Peptidase C14 caspase" evidence="3">
    <location>
        <begin position="34"/>
        <end position="277"/>
    </location>
</feature>
<dbReference type="Proteomes" id="UP000217790">
    <property type="component" value="Unassembled WGS sequence"/>
</dbReference>
<dbReference type="OMA" id="RASIGPM"/>
<dbReference type="PANTHER" id="PTHR48104">
    <property type="entry name" value="METACASPASE-4"/>
    <property type="match status" value="1"/>
</dbReference>
<proteinExistence type="inferred from homology"/>
<dbReference type="OrthoDB" id="2855096at2759"/>
<dbReference type="InterPro" id="IPR011600">
    <property type="entry name" value="Pept_C14_caspase"/>
</dbReference>
<evidence type="ECO:0000313" key="4">
    <source>
        <dbReference type="EMBL" id="PBK88004.1"/>
    </source>
</evidence>
<dbReference type="Gene3D" id="3.40.50.1460">
    <property type="match status" value="1"/>
</dbReference>
<dbReference type="GO" id="GO:0006508">
    <property type="term" value="P:proteolysis"/>
    <property type="evidence" value="ECO:0007669"/>
    <property type="project" value="InterPro"/>
</dbReference>
<evidence type="ECO:0000256" key="2">
    <source>
        <dbReference type="SAM" id="MobiDB-lite"/>
    </source>
</evidence>
<evidence type="ECO:0000259" key="3">
    <source>
        <dbReference type="Pfam" id="PF00656"/>
    </source>
</evidence>
<accession>A0A2H3D2M6</accession>
<dbReference type="GO" id="GO:0005737">
    <property type="term" value="C:cytoplasm"/>
    <property type="evidence" value="ECO:0007669"/>
    <property type="project" value="TreeGrafter"/>
</dbReference>
<feature type="region of interest" description="Disordered" evidence="2">
    <location>
        <begin position="1"/>
        <end position="24"/>
    </location>
</feature>
<dbReference type="EMBL" id="KZ293675">
    <property type="protein sequence ID" value="PBK88004.1"/>
    <property type="molecule type" value="Genomic_DNA"/>
</dbReference>
<dbReference type="GO" id="GO:0004197">
    <property type="term" value="F:cysteine-type endopeptidase activity"/>
    <property type="evidence" value="ECO:0007669"/>
    <property type="project" value="InterPro"/>
</dbReference>
<dbReference type="AlphaFoldDB" id="A0A2H3D2M6"/>
<sequence length="311" mass="33718">MKSQEDNSSTESCDSTPDSNVQKQKRLKDGSRFWAILIGIDEYPHKPLHGCVSDARSIQKYLNEDLGVPSDRIQCLLGEREPTPPTSSPTHANIISALYGLVDNPAIANGDNILVYFAGAGARYDAKEYLREGVNPVDAICPIDRGADSTYDISLREIDGVFSQISREKGATMMNTLILDCGHAPAEDGSARNMLPLPGHVIGPMLQGAHERLAAYPPSPYVPAGPVIAYDWVPETSSHVALGACQNDDLAHEVEDDMGAVRGVFTKAVVDSLRSGRYASLAELIYGLPELPGQTPYVTGDYQDEPIWYQG</sequence>
<dbReference type="InterPro" id="IPR050452">
    <property type="entry name" value="Metacaspase"/>
</dbReference>